<reference evidence="1 2" key="1">
    <citation type="journal article" date="2016" name="Nat. Commun.">
        <title>Thousands of microbial genomes shed light on interconnected biogeochemical processes in an aquifer system.</title>
        <authorList>
            <person name="Anantharaman K."/>
            <person name="Brown C.T."/>
            <person name="Hug L.A."/>
            <person name="Sharon I."/>
            <person name="Castelle C.J."/>
            <person name="Probst A.J."/>
            <person name="Thomas B.C."/>
            <person name="Singh A."/>
            <person name="Wilkins M.J."/>
            <person name="Karaoz U."/>
            <person name="Brodie E.L."/>
            <person name="Williams K.H."/>
            <person name="Hubbard S.S."/>
            <person name="Banfield J.F."/>
        </authorList>
    </citation>
    <scope>NUCLEOTIDE SEQUENCE [LARGE SCALE GENOMIC DNA]</scope>
</reference>
<evidence type="ECO:0000313" key="2">
    <source>
        <dbReference type="Proteomes" id="UP000178227"/>
    </source>
</evidence>
<dbReference type="AlphaFoldDB" id="A0A1F8GBR0"/>
<gene>
    <name evidence="1" type="ORF">A2918_01220</name>
</gene>
<proteinExistence type="predicted"/>
<protein>
    <submittedName>
        <fullName evidence="1">Uncharacterized protein</fullName>
    </submittedName>
</protein>
<organism evidence="1 2">
    <name type="scientific">Candidatus Yanofskybacteria bacterium RIFCSPLOWO2_01_FULL_42_49</name>
    <dbReference type="NCBI Taxonomy" id="1802694"/>
    <lineage>
        <taxon>Bacteria</taxon>
        <taxon>Candidatus Yanofskyibacteriota</taxon>
    </lineage>
</organism>
<dbReference type="Proteomes" id="UP000178227">
    <property type="component" value="Unassembled WGS sequence"/>
</dbReference>
<sequence>MLTAVGSDPSDWEGKYIKFYLSEDQPKSGKTSIWEVTAKAGGFLGQVRWFARWRKYSFFPAPDCVFEEVCLGDIGDFLKWATHSHKHGV</sequence>
<dbReference type="EMBL" id="MGKI01000009">
    <property type="protein sequence ID" value="OGN22721.1"/>
    <property type="molecule type" value="Genomic_DNA"/>
</dbReference>
<dbReference type="STRING" id="1802694.A2918_01220"/>
<evidence type="ECO:0000313" key="1">
    <source>
        <dbReference type="EMBL" id="OGN22721.1"/>
    </source>
</evidence>
<name>A0A1F8GBR0_9BACT</name>
<comment type="caution">
    <text evidence="1">The sequence shown here is derived from an EMBL/GenBank/DDBJ whole genome shotgun (WGS) entry which is preliminary data.</text>
</comment>
<accession>A0A1F8GBR0</accession>